<organism evidence="10">
    <name type="scientific">Albugo laibachii Nc14</name>
    <dbReference type="NCBI Taxonomy" id="890382"/>
    <lineage>
        <taxon>Eukaryota</taxon>
        <taxon>Sar</taxon>
        <taxon>Stramenopiles</taxon>
        <taxon>Oomycota</taxon>
        <taxon>Peronosporomycetes</taxon>
        <taxon>Albuginales</taxon>
        <taxon>Albuginaceae</taxon>
        <taxon>Albugo</taxon>
    </lineage>
</organism>
<keyword evidence="2 5" id="KW-1017">Isopeptide bond</keyword>
<dbReference type="GO" id="GO:0044233">
    <property type="term" value="C:mitochondria-associated endoplasmic reticulum membrane contact site"/>
    <property type="evidence" value="ECO:0007669"/>
    <property type="project" value="TreeGrafter"/>
</dbReference>
<evidence type="ECO:0000259" key="7">
    <source>
        <dbReference type="Pfam" id="PF04106"/>
    </source>
</evidence>
<dbReference type="InterPro" id="IPR048939">
    <property type="entry name" value="ATG5_UblA"/>
</dbReference>
<evidence type="ECO:0000259" key="8">
    <source>
        <dbReference type="Pfam" id="PF20637"/>
    </source>
</evidence>
<dbReference type="GO" id="GO:0006995">
    <property type="term" value="P:cellular response to nitrogen starvation"/>
    <property type="evidence" value="ECO:0007669"/>
    <property type="project" value="TreeGrafter"/>
</dbReference>
<dbReference type="InterPro" id="IPR042526">
    <property type="entry name" value="Atg5_HR"/>
</dbReference>
<dbReference type="Gene3D" id="3.10.20.620">
    <property type="match status" value="1"/>
</dbReference>
<reference evidence="10" key="1">
    <citation type="journal article" date="2011" name="PLoS Biol.">
        <title>Gene gain and loss during evolution of obligate parasitism in the white rust pathogen of Arabidopsis thaliana.</title>
        <authorList>
            <person name="Kemen E."/>
            <person name="Gardiner A."/>
            <person name="Schultz-Larsen T."/>
            <person name="Kemen A.C."/>
            <person name="Balmuth A.L."/>
            <person name="Robert-Seilaniantz A."/>
            <person name="Bailey K."/>
            <person name="Holub E."/>
            <person name="Studholme D.J."/>
            <person name="Maclean D."/>
            <person name="Jones J.D."/>
        </authorList>
    </citation>
    <scope>NUCLEOTIDE SEQUENCE</scope>
</reference>
<dbReference type="EMBL" id="FR824192">
    <property type="protein sequence ID" value="CCA22196.1"/>
    <property type="molecule type" value="Genomic_DNA"/>
</dbReference>
<keyword evidence="5" id="KW-0472">Membrane</keyword>
<dbReference type="CDD" id="cd22967">
    <property type="entry name" value="DD_AK7"/>
    <property type="match status" value="1"/>
</dbReference>
<keyword evidence="10" id="KW-0418">Kinase</keyword>
<dbReference type="GO" id="GO:0000422">
    <property type="term" value="P:autophagy of mitochondrion"/>
    <property type="evidence" value="ECO:0007669"/>
    <property type="project" value="TreeGrafter"/>
</dbReference>
<feature type="domain" description="Autophagy protein ATG5 alpha-helical bundle region" evidence="8">
    <location>
        <begin position="148"/>
        <end position="193"/>
    </location>
</feature>
<dbReference type="SUPFAM" id="SSF52540">
    <property type="entry name" value="P-loop containing nucleoside triphosphate hydrolases"/>
    <property type="match status" value="1"/>
</dbReference>
<evidence type="ECO:0000256" key="5">
    <source>
        <dbReference type="RuleBase" id="RU361202"/>
    </source>
</evidence>
<feature type="domain" description="Autophagy protein ATG5 UblA" evidence="9">
    <location>
        <begin position="12"/>
        <end position="134"/>
    </location>
</feature>
<dbReference type="AlphaFoldDB" id="F0WLN0"/>
<dbReference type="Pfam" id="PF05186">
    <property type="entry name" value="Dpy-30"/>
    <property type="match status" value="1"/>
</dbReference>
<gene>
    <name evidence="10" type="primary">AlNc14C147G7419</name>
    <name evidence="10" type="ORF">ALNC14_083390</name>
</gene>
<comment type="subunit">
    <text evidence="5">Conjugated with ATG12.</text>
</comment>
<evidence type="ECO:0000313" key="10">
    <source>
        <dbReference type="EMBL" id="CCA22196.1"/>
    </source>
</evidence>
<evidence type="ECO:0000256" key="2">
    <source>
        <dbReference type="ARBA" id="ARBA00022499"/>
    </source>
</evidence>
<comment type="subcellular location">
    <subcellularLocation>
        <location evidence="5">Preautophagosomal structure membrane</location>
        <topology evidence="5">Peripheral membrane protein</topology>
    </subcellularLocation>
</comment>
<dbReference type="InterPro" id="IPR042527">
    <property type="entry name" value="Atg5_UblA_dom_sf"/>
</dbReference>
<protein>
    <recommendedName>
        <fullName evidence="5">Autophagy protein 5</fullName>
    </recommendedName>
</protein>
<dbReference type="Gene3D" id="3.40.50.300">
    <property type="entry name" value="P-loop containing nucleotide triphosphate hydrolases"/>
    <property type="match status" value="1"/>
</dbReference>
<dbReference type="Pfam" id="PF20637">
    <property type="entry name" value="ATG5_HBR"/>
    <property type="match status" value="1"/>
</dbReference>
<comment type="function">
    <text evidence="5">Involved in autophagic vesicle formation.</text>
</comment>
<evidence type="ECO:0000256" key="4">
    <source>
        <dbReference type="ARBA" id="ARBA00023006"/>
    </source>
</evidence>
<dbReference type="Pfam" id="PF04106">
    <property type="entry name" value="ATG5_UblB"/>
    <property type="match status" value="1"/>
</dbReference>
<dbReference type="HOGENOM" id="CLU_279196_0_0_1"/>
<dbReference type="GO" id="GO:0034274">
    <property type="term" value="C:Atg12-Atg5-Atg16 complex"/>
    <property type="evidence" value="ECO:0007669"/>
    <property type="project" value="TreeGrafter"/>
</dbReference>
<dbReference type="GO" id="GO:0016301">
    <property type="term" value="F:kinase activity"/>
    <property type="evidence" value="ECO:0007669"/>
    <property type="project" value="UniProtKB-KW"/>
</dbReference>
<dbReference type="InterPro" id="IPR047499">
    <property type="entry name" value="DD_AK7"/>
</dbReference>
<dbReference type="GO" id="GO:0005776">
    <property type="term" value="C:autophagosome"/>
    <property type="evidence" value="ECO:0007669"/>
    <property type="project" value="TreeGrafter"/>
</dbReference>
<keyword evidence="6" id="KW-0175">Coiled coil</keyword>
<dbReference type="Gene3D" id="1.20.890.10">
    <property type="entry name" value="cAMP-dependent protein kinase regulatory subunit, dimerization-anchoring domain"/>
    <property type="match status" value="1"/>
</dbReference>
<proteinExistence type="inferred from homology"/>
<evidence type="ECO:0000256" key="6">
    <source>
        <dbReference type="SAM" id="Coils"/>
    </source>
</evidence>
<dbReference type="InterPro" id="IPR048940">
    <property type="entry name" value="ATG5_HBR"/>
</dbReference>
<dbReference type="InterPro" id="IPR007858">
    <property type="entry name" value="Dpy-30_motif"/>
</dbReference>
<feature type="coiled-coil region" evidence="6">
    <location>
        <begin position="1030"/>
        <end position="1078"/>
    </location>
</feature>
<dbReference type="GO" id="GO:0034727">
    <property type="term" value="P:piecemeal microautophagy of the nucleus"/>
    <property type="evidence" value="ECO:0007669"/>
    <property type="project" value="TreeGrafter"/>
</dbReference>
<keyword evidence="3 5" id="KW-0832">Ubl conjugation</keyword>
<keyword evidence="10" id="KW-0808">Transferase</keyword>
<dbReference type="GO" id="GO:0061908">
    <property type="term" value="C:phagophore"/>
    <property type="evidence" value="ECO:0007669"/>
    <property type="project" value="TreeGrafter"/>
</dbReference>
<evidence type="ECO:0000256" key="1">
    <source>
        <dbReference type="ARBA" id="ARBA00006910"/>
    </source>
</evidence>
<feature type="domain" description="Autophagy protein ATG5 UblB" evidence="7">
    <location>
        <begin position="232"/>
        <end position="301"/>
    </location>
</feature>
<dbReference type="Gene3D" id="1.10.246.190">
    <property type="entry name" value="Autophagy protein Apg5, helix rich domain"/>
    <property type="match status" value="1"/>
</dbReference>
<name>F0WLN0_9STRA</name>
<reference evidence="10" key="2">
    <citation type="submission" date="2011-02" db="EMBL/GenBank/DDBJ databases">
        <authorList>
            <person name="MacLean D."/>
        </authorList>
    </citation>
    <scope>NUCLEOTIDE SEQUENCE</scope>
</reference>
<comment type="similarity">
    <text evidence="1 5">Belongs to the ATG5 family.</text>
</comment>
<dbReference type="Pfam" id="PF20638">
    <property type="entry name" value="ATG5_UblA"/>
    <property type="match status" value="1"/>
</dbReference>
<dbReference type="InterPro" id="IPR027417">
    <property type="entry name" value="P-loop_NTPase"/>
</dbReference>
<dbReference type="InterPro" id="IPR048318">
    <property type="entry name" value="ATG5_UblB"/>
</dbReference>
<evidence type="ECO:0000256" key="3">
    <source>
        <dbReference type="ARBA" id="ARBA00022843"/>
    </source>
</evidence>
<keyword evidence="4 5" id="KW-0072">Autophagy</keyword>
<dbReference type="InterPro" id="IPR007239">
    <property type="entry name" value="Atg5"/>
</dbReference>
<sequence>MTQRSEEVNHLLWEGQIPVCFWLNASEASVLDPPEPFYVREIFLLRNYALLTFVQTMIPRLSYLPAYIQRVISHFQHAVPAIHIGNTLTPSRVWFDYEGTPLRWHYPIGVLYDLFLTQKRRQEQQCPWKLCVHFHSFPTQTLLPLENEKSIESHFMQSLKQSTFARLGSSKVIMRMSEAQQRQMWQSVVQRMLQYELSEGSSQILSRVLGSAIKFNEAIQGLYDTDTAKHPIPVRLLVGKEAFVQLRVPPEEQNSLQDVVRWALNADSTDAENEDTVMIHGVAVPTSLAVSLVYRYFSYPDVTLLNAMPRVFVHDLTTTLGKELTALFSKREDGERYQVVGAVPKQSQVAEFTNRLASGNTVPTEVPVVWISDSKKLEVMVQACDVVIASIVPYIPPPLSFAFRGAKGLEDASKSAVEPSDTPGLKHSALEVLKYFATGLGQSTDTDSEIPRRFIAISSLLTWSGNEAYSKSKECILYKEEQFKIRKPNKRYLSLKTIETQVLSAKKPGKLDTFVIGAGVIYGGFETQLGLLLKHAWMHPNQDLMVPSVHQTLQGGNCIPCISVFDLAIFAQALACIPIAPQTKQYLIAVDTASKHVTLRDVCRGISCALGNKSIRIVEDVANDKELSEWMIMEEDELWEPLQMNLCFDVDPSQLNVTLEESDANGLRNETQLPLMFEVVDSKRWKHMKGGLLGHLNFFVRDFIQQFDLSPPKIVVLGSPQSGKSVLSQKLAAEYHIERISLGRLMMDLLAVTSTSASMQSVQDEIQKWKETLESDDGSAKHFTDEEWTYLAWKSLSEDTLVKLTCWKLESVRCRNHGYVLDGFPGSSAFAEALFTADDSRFQTSAEPVTSDQAQVDNESPIEETVNVTEEEKVEKVLSSLQPMERSSWPNRVIMLHVIQELAVERAQNLSEEIAIRTGNTQNEFKNRWEEFEKNRDSLLHVFETGVKTSSADADGNQTASVMRSDHILDEDDERSGIEVVELQLESASAYTEECLYMQPLRQYIESAISIHNFHPTLKEIQEYKDKKAAKKLKQEVEIAQIQHDEDERLAQESMQKLAADQRRLEILEREEKELIEARAKPLREYLMDNILPALTEGVLDIVKHQPTDPIDHLAEFLFRKAVEYEENHK</sequence>
<dbReference type="PANTHER" id="PTHR13040">
    <property type="entry name" value="AUTOPHAGY PROTEIN 5"/>
    <property type="match status" value="1"/>
</dbReference>
<dbReference type="Gene3D" id="3.10.20.90">
    <property type="entry name" value="Phosphatidylinositol 3-kinase Catalytic Subunit, Chain A, domain 1"/>
    <property type="match status" value="1"/>
</dbReference>
<dbReference type="GO" id="GO:0034045">
    <property type="term" value="C:phagophore assembly site membrane"/>
    <property type="evidence" value="ECO:0007669"/>
    <property type="project" value="UniProtKB-SubCell"/>
</dbReference>
<dbReference type="GO" id="GO:0019776">
    <property type="term" value="F:Atg8-family ligase activity"/>
    <property type="evidence" value="ECO:0007669"/>
    <property type="project" value="TreeGrafter"/>
</dbReference>
<dbReference type="PANTHER" id="PTHR13040:SF2">
    <property type="entry name" value="AUTOPHAGY PROTEIN 5"/>
    <property type="match status" value="1"/>
</dbReference>
<evidence type="ECO:0000259" key="9">
    <source>
        <dbReference type="Pfam" id="PF20638"/>
    </source>
</evidence>
<accession>F0WLN0</accession>